<dbReference type="InterPro" id="IPR027268">
    <property type="entry name" value="Peptidase_M4/M1_CTD_sf"/>
</dbReference>
<dbReference type="PANTHER" id="PTHR43579:SF1">
    <property type="entry name" value="NEUTRAL METALLOPROTEINASE"/>
    <property type="match status" value="1"/>
</dbReference>
<evidence type="ECO:0000313" key="7">
    <source>
        <dbReference type="Proteomes" id="UP000232003"/>
    </source>
</evidence>
<dbReference type="EMBL" id="CP024785">
    <property type="protein sequence ID" value="AUB40824.1"/>
    <property type="molecule type" value="Genomic_DNA"/>
</dbReference>
<protein>
    <submittedName>
        <fullName evidence="6">Zn-dependent metalloprotease</fullName>
    </submittedName>
</protein>
<keyword evidence="3" id="KW-0862">Zinc</keyword>
<dbReference type="KEGG" id="nfl:COO91_06853"/>
<dbReference type="GO" id="GO:0004222">
    <property type="term" value="F:metalloendopeptidase activity"/>
    <property type="evidence" value="ECO:0007669"/>
    <property type="project" value="InterPro"/>
</dbReference>
<sequence>MPCEYQVVQDYFGEKRNFYYECASSRIQESRCSGLNAHTFYIRKSEEDFPGRYINPPWGTQSVSAHANTCETAEFFTARLPINARVTSNWRYFSSIESFEDGDNDNESYNVYWSRGLNQAYFGQQPVFSNGNRTQSESGLCCFAVAKDIVTHEFTHALVNWTIEESIGIIDHKNETGALYESYADTFGILMKNLQMQNINDWNWEIGSGFGEDGGAIRNFQAPEDCFSTLRNDTRVHHPRNMDRYIALPEDELSGGIHINCSIHNHAIYLILNSDVFQPNNYLDIEMAADFFYQVLRRLTPLSNFVASRVKMREVAKTFRISETAICQAFDEVGIRENVLIA</sequence>
<keyword evidence="4 6" id="KW-0482">Metalloprotease</keyword>
<dbReference type="GO" id="GO:0006508">
    <property type="term" value="P:proteolysis"/>
    <property type="evidence" value="ECO:0007669"/>
    <property type="project" value="UniProtKB-KW"/>
</dbReference>
<dbReference type="Gene3D" id="3.10.170.10">
    <property type="match status" value="1"/>
</dbReference>
<dbReference type="Gene3D" id="1.10.390.10">
    <property type="entry name" value="Neutral Protease Domain 2"/>
    <property type="match status" value="1"/>
</dbReference>
<evidence type="ECO:0000256" key="3">
    <source>
        <dbReference type="ARBA" id="ARBA00022833"/>
    </source>
</evidence>
<dbReference type="InterPro" id="IPR052759">
    <property type="entry name" value="Metalloprotease_M4"/>
</dbReference>
<dbReference type="RefSeq" id="WP_157816663.1">
    <property type="nucleotide sequence ID" value="NZ_CAWNNC010000001.1"/>
</dbReference>
<evidence type="ECO:0000256" key="4">
    <source>
        <dbReference type="ARBA" id="ARBA00023049"/>
    </source>
</evidence>
<keyword evidence="2" id="KW-0378">Hydrolase</keyword>
<gene>
    <name evidence="6" type="ORF">COO91_06853</name>
</gene>
<dbReference type="Pfam" id="PF02868">
    <property type="entry name" value="Peptidase_M4_C"/>
    <property type="match status" value="1"/>
</dbReference>
<evidence type="ECO:0000259" key="5">
    <source>
        <dbReference type="Pfam" id="PF02868"/>
    </source>
</evidence>
<dbReference type="InterPro" id="IPR001570">
    <property type="entry name" value="Peptidase_M4_C_domain"/>
</dbReference>
<evidence type="ECO:0000256" key="1">
    <source>
        <dbReference type="ARBA" id="ARBA00022670"/>
    </source>
</evidence>
<feature type="domain" description="Peptidase M4 C-terminal" evidence="5">
    <location>
        <begin position="172"/>
        <end position="335"/>
    </location>
</feature>
<organism evidence="6 7">
    <name type="scientific">Nostoc flagelliforme CCNUN1</name>
    <dbReference type="NCBI Taxonomy" id="2038116"/>
    <lineage>
        <taxon>Bacteria</taxon>
        <taxon>Bacillati</taxon>
        <taxon>Cyanobacteriota</taxon>
        <taxon>Cyanophyceae</taxon>
        <taxon>Nostocales</taxon>
        <taxon>Nostocaceae</taxon>
        <taxon>Nostoc</taxon>
    </lineage>
</organism>
<name>A0A2K8SZF2_9NOSO</name>
<accession>A0A2K8SZF2</accession>
<dbReference type="OrthoDB" id="291295at2"/>
<dbReference type="PANTHER" id="PTHR43579">
    <property type="match status" value="1"/>
</dbReference>
<keyword evidence="1 6" id="KW-0645">Protease</keyword>
<dbReference type="SUPFAM" id="SSF55486">
    <property type="entry name" value="Metalloproteases ('zincins'), catalytic domain"/>
    <property type="match status" value="1"/>
</dbReference>
<proteinExistence type="predicted"/>
<evidence type="ECO:0000313" key="6">
    <source>
        <dbReference type="EMBL" id="AUB40824.1"/>
    </source>
</evidence>
<keyword evidence="7" id="KW-1185">Reference proteome</keyword>
<reference evidence="6 7" key="1">
    <citation type="submission" date="2017-11" db="EMBL/GenBank/DDBJ databases">
        <title>Complete genome of a free-living desiccation-tolerant cyanobacterium and its photosynthetic adaptation to extreme terrestrial habitat.</title>
        <authorList>
            <person name="Shang J."/>
        </authorList>
    </citation>
    <scope>NUCLEOTIDE SEQUENCE [LARGE SCALE GENOMIC DNA]</scope>
    <source>
        <strain evidence="6 7">CCNUN1</strain>
    </source>
</reference>
<dbReference type="AlphaFoldDB" id="A0A2K8SZF2"/>
<dbReference type="Proteomes" id="UP000232003">
    <property type="component" value="Chromosome"/>
</dbReference>
<evidence type="ECO:0000256" key="2">
    <source>
        <dbReference type="ARBA" id="ARBA00022801"/>
    </source>
</evidence>